<keyword evidence="1" id="KW-0812">Transmembrane</keyword>
<reference evidence="3" key="1">
    <citation type="submission" date="2017-02" db="UniProtKB">
        <authorList>
            <consortium name="WormBaseParasite"/>
        </authorList>
    </citation>
    <scope>IDENTIFICATION</scope>
</reference>
<keyword evidence="1" id="KW-0472">Membrane</keyword>
<dbReference type="AlphaFoldDB" id="A0A0M3II58"/>
<feature type="transmembrane region" description="Helical" evidence="1">
    <location>
        <begin position="6"/>
        <end position="26"/>
    </location>
</feature>
<evidence type="ECO:0000313" key="3">
    <source>
        <dbReference type="WBParaSite" id="ALUE_0001819001-mRNA-1"/>
    </source>
</evidence>
<keyword evidence="1" id="KW-1133">Transmembrane helix</keyword>
<protein>
    <submittedName>
        <fullName evidence="3">Nematode cuticle collagen N-terminal domain-containing protein</fullName>
    </submittedName>
</protein>
<dbReference type="Proteomes" id="UP000036681">
    <property type="component" value="Unplaced"/>
</dbReference>
<organism evidence="2 3">
    <name type="scientific">Ascaris lumbricoides</name>
    <name type="common">Giant roundworm</name>
    <dbReference type="NCBI Taxonomy" id="6252"/>
    <lineage>
        <taxon>Eukaryota</taxon>
        <taxon>Metazoa</taxon>
        <taxon>Ecdysozoa</taxon>
        <taxon>Nematoda</taxon>
        <taxon>Chromadorea</taxon>
        <taxon>Rhabditida</taxon>
        <taxon>Spirurina</taxon>
        <taxon>Ascaridomorpha</taxon>
        <taxon>Ascaridoidea</taxon>
        <taxon>Ascarididae</taxon>
        <taxon>Ascaris</taxon>
    </lineage>
</organism>
<name>A0A0M3II58_ASCLU</name>
<sequence>MKERIFIDTFLVVNSIAAIIAVKCFVGQSFNYYHDNVNFLENECAHTNHCYKFLSEDNRENLKKKDIF</sequence>
<dbReference type="WBParaSite" id="ALUE_0001819001-mRNA-1">
    <property type="protein sequence ID" value="ALUE_0001819001-mRNA-1"/>
    <property type="gene ID" value="ALUE_0001819001"/>
</dbReference>
<keyword evidence="2" id="KW-1185">Reference proteome</keyword>
<evidence type="ECO:0000313" key="2">
    <source>
        <dbReference type="Proteomes" id="UP000036681"/>
    </source>
</evidence>
<accession>A0A0M3II58</accession>
<proteinExistence type="predicted"/>
<evidence type="ECO:0000256" key="1">
    <source>
        <dbReference type="SAM" id="Phobius"/>
    </source>
</evidence>